<keyword evidence="2" id="KW-1185">Reference proteome</keyword>
<organism evidence="1 2">
    <name type="scientific">Malacoplasma penetrans (strain HF-2)</name>
    <name type="common">Mycoplasma penetrans</name>
    <dbReference type="NCBI Taxonomy" id="272633"/>
    <lineage>
        <taxon>Bacteria</taxon>
        <taxon>Bacillati</taxon>
        <taxon>Mycoplasmatota</taxon>
        <taxon>Mycoplasmoidales</taxon>
        <taxon>Mycoplasmoidaceae</taxon>
        <taxon>Malacoplasma</taxon>
    </lineage>
</organism>
<dbReference type="eggNOG" id="ENOG5030NQP">
    <property type="taxonomic scope" value="Bacteria"/>
</dbReference>
<dbReference type="HOGENOM" id="CLU_2383062_0_0_14"/>
<protein>
    <submittedName>
        <fullName evidence="1">Low similarity to ATP synthase subunit gamma</fullName>
    </submittedName>
</protein>
<name>Q8EWP4_MALP2</name>
<dbReference type="EMBL" id="BA000026">
    <property type="protein sequence ID" value="BAC43950.1"/>
    <property type="molecule type" value="Genomic_DNA"/>
</dbReference>
<dbReference type="KEGG" id="mpe:MYPE1590"/>
<dbReference type="AlphaFoldDB" id="Q8EWP4"/>
<dbReference type="STRING" id="272633.gene:10731258"/>
<dbReference type="RefSeq" id="WP_011076986.1">
    <property type="nucleotide sequence ID" value="NC_004432.1"/>
</dbReference>
<gene>
    <name evidence="1" type="ordered locus">MYPE1590</name>
</gene>
<reference evidence="1 2" key="1">
    <citation type="journal article" date="2002" name="Nucleic Acids Res.">
        <title>The complete genomic sequence of Mycoplasma penetrans, an intracellular bacterial pathogen in humans.</title>
        <authorList>
            <person name="Sasaki Y."/>
            <person name="Ishikawa J."/>
            <person name="Yamashita A."/>
            <person name="Oshima K."/>
            <person name="Kenri T."/>
            <person name="Furuya K."/>
            <person name="Yoshino C."/>
            <person name="Horino A."/>
            <person name="Shiba T."/>
            <person name="Sasaki T."/>
            <person name="Hattori M."/>
        </authorList>
    </citation>
    <scope>NUCLEOTIDE SEQUENCE [LARGE SCALE GENOMIC DNA]</scope>
    <source>
        <strain evidence="1 2">HF-2</strain>
    </source>
</reference>
<evidence type="ECO:0000313" key="1">
    <source>
        <dbReference type="EMBL" id="BAC43950.1"/>
    </source>
</evidence>
<accession>Q8EWP4</accession>
<proteinExistence type="predicted"/>
<dbReference type="Proteomes" id="UP000002522">
    <property type="component" value="Chromosome"/>
</dbReference>
<sequence length="94" mass="10901">MIKLSSNKYGCVNLDSKYLHSIIERLALDVVEKKDLVKIDFDTKKNSLKKVELFFNKNTNISLVEQKNLYDQILFTLSMQFGISNSLVIFSYES</sequence>
<evidence type="ECO:0000313" key="2">
    <source>
        <dbReference type="Proteomes" id="UP000002522"/>
    </source>
</evidence>
<dbReference type="InParanoid" id="Q8EWP4"/>